<gene>
    <name evidence="2" type="primary">LOC100832085</name>
    <name evidence="1" type="ORF">BRADI_4g34056v3</name>
</gene>
<proteinExistence type="predicted"/>
<accession>A0A0Q3EWQ2</accession>
<dbReference type="Proteomes" id="UP000008810">
    <property type="component" value="Chromosome 4"/>
</dbReference>
<dbReference type="STRING" id="15368.A0A0Q3EWQ2"/>
<dbReference type="Gramene" id="KQJ90820">
    <property type="protein sequence ID" value="KQJ90820"/>
    <property type="gene ID" value="BRADI_4g34056v3"/>
</dbReference>
<dbReference type="OrthoDB" id="1937743at2759"/>
<sequence>MDLDAAPVLKRKGVEPPELWLDDDGPGFPISSRATKIRRLDADVPPVVPTPPQLTQPVAGFGVEVPMFGDVPVPVDVAAAVAPAANEERAIVLYRPAEAERNLLLGPLRRGASLRVSPYWIHGLKETMLQEASNNRALFEGLVAGESSNLAMVPWAPSQFQSAAPAATVTAMMDAEEGSEGASMEVEQDRAGQLSTVGAGAQREALHQWPPHCMVQQPPMPAASYQPSPVAWSW</sequence>
<dbReference type="EnsemblPlants" id="KQJ90820">
    <property type="protein sequence ID" value="KQJ90820"/>
    <property type="gene ID" value="BRADI_4g34056v3"/>
</dbReference>
<keyword evidence="3" id="KW-1185">Reference proteome</keyword>
<dbReference type="PANTHER" id="PTHR35510">
    <property type="entry name" value="DBH-LIKE MONOOXYGENASE"/>
    <property type="match status" value="1"/>
</dbReference>
<reference evidence="1 2" key="1">
    <citation type="journal article" date="2010" name="Nature">
        <title>Genome sequencing and analysis of the model grass Brachypodium distachyon.</title>
        <authorList>
            <consortium name="International Brachypodium Initiative"/>
        </authorList>
    </citation>
    <scope>NUCLEOTIDE SEQUENCE [LARGE SCALE GENOMIC DNA]</scope>
    <source>
        <strain evidence="1 2">Bd21</strain>
    </source>
</reference>
<protein>
    <submittedName>
        <fullName evidence="1 2">Uncharacterized protein</fullName>
    </submittedName>
</protein>
<dbReference type="KEGG" id="bdi:100832085"/>
<dbReference type="AlphaFoldDB" id="A0A0Q3EWQ2"/>
<reference evidence="1" key="2">
    <citation type="submission" date="2017-06" db="EMBL/GenBank/DDBJ databases">
        <title>WGS assembly of Brachypodium distachyon.</title>
        <authorList>
            <consortium name="The International Brachypodium Initiative"/>
            <person name="Lucas S."/>
            <person name="Harmon-Smith M."/>
            <person name="Lail K."/>
            <person name="Tice H."/>
            <person name="Grimwood J."/>
            <person name="Bruce D."/>
            <person name="Barry K."/>
            <person name="Shu S."/>
            <person name="Lindquist E."/>
            <person name="Wang M."/>
            <person name="Pitluck S."/>
            <person name="Vogel J.P."/>
            <person name="Garvin D.F."/>
            <person name="Mockler T.C."/>
            <person name="Schmutz J."/>
            <person name="Rokhsar D."/>
            <person name="Bevan M.W."/>
        </authorList>
    </citation>
    <scope>NUCLEOTIDE SEQUENCE</scope>
    <source>
        <strain evidence="1">Bd21</strain>
    </source>
</reference>
<evidence type="ECO:0000313" key="1">
    <source>
        <dbReference type="EMBL" id="KQJ90820.1"/>
    </source>
</evidence>
<dbReference type="RefSeq" id="XP_003578354.1">
    <property type="nucleotide sequence ID" value="XM_003578306.4"/>
</dbReference>
<dbReference type="PANTHER" id="PTHR35510:SF3">
    <property type="entry name" value="OS09G0494500 PROTEIN"/>
    <property type="match status" value="1"/>
</dbReference>
<reference evidence="2" key="3">
    <citation type="submission" date="2018-08" db="UniProtKB">
        <authorList>
            <consortium name="EnsemblPlants"/>
        </authorList>
    </citation>
    <scope>IDENTIFICATION</scope>
    <source>
        <strain evidence="2">cv. Bd21</strain>
    </source>
</reference>
<organism evidence="1">
    <name type="scientific">Brachypodium distachyon</name>
    <name type="common">Purple false brome</name>
    <name type="synonym">Trachynia distachya</name>
    <dbReference type="NCBI Taxonomy" id="15368"/>
    <lineage>
        <taxon>Eukaryota</taxon>
        <taxon>Viridiplantae</taxon>
        <taxon>Streptophyta</taxon>
        <taxon>Embryophyta</taxon>
        <taxon>Tracheophyta</taxon>
        <taxon>Spermatophyta</taxon>
        <taxon>Magnoliopsida</taxon>
        <taxon>Liliopsida</taxon>
        <taxon>Poales</taxon>
        <taxon>Poaceae</taxon>
        <taxon>BOP clade</taxon>
        <taxon>Pooideae</taxon>
        <taxon>Stipodae</taxon>
        <taxon>Brachypodieae</taxon>
        <taxon>Brachypodium</taxon>
    </lineage>
</organism>
<evidence type="ECO:0000313" key="3">
    <source>
        <dbReference type="Proteomes" id="UP000008810"/>
    </source>
</evidence>
<evidence type="ECO:0000313" key="2">
    <source>
        <dbReference type="EnsemblPlants" id="KQJ90820"/>
    </source>
</evidence>
<name>A0A0Q3EWQ2_BRADI</name>
<dbReference type="GeneID" id="100832085"/>
<dbReference type="EMBL" id="CM000883">
    <property type="protein sequence ID" value="KQJ90820.1"/>
    <property type="molecule type" value="Genomic_DNA"/>
</dbReference>